<comment type="caution">
    <text evidence="2">The sequence shown here is derived from an EMBL/GenBank/DDBJ whole genome shotgun (WGS) entry which is preliminary data.</text>
</comment>
<dbReference type="RefSeq" id="WP_264773307.1">
    <property type="nucleotide sequence ID" value="NZ_JAPDOG010000027.1"/>
</dbReference>
<dbReference type="EMBL" id="JAPDOG010000027">
    <property type="protein sequence ID" value="MCW3783928.1"/>
    <property type="molecule type" value="Genomic_DNA"/>
</dbReference>
<dbReference type="InterPro" id="IPR036890">
    <property type="entry name" value="HATPase_C_sf"/>
</dbReference>
<evidence type="ECO:0000256" key="1">
    <source>
        <dbReference type="SAM" id="MobiDB-lite"/>
    </source>
</evidence>
<dbReference type="GO" id="GO:0005524">
    <property type="term" value="F:ATP binding"/>
    <property type="evidence" value="ECO:0007669"/>
    <property type="project" value="UniProtKB-KW"/>
</dbReference>
<dbReference type="Pfam" id="PF13589">
    <property type="entry name" value="HATPase_c_3"/>
    <property type="match status" value="1"/>
</dbReference>
<feature type="compositionally biased region" description="Basic and acidic residues" evidence="1">
    <location>
        <begin position="178"/>
        <end position="188"/>
    </location>
</feature>
<reference evidence="2 3" key="1">
    <citation type="submission" date="2022-10" db="EMBL/GenBank/DDBJ databases">
        <title>Defluviimonas sp. CAU 1641 isolated from mud.</title>
        <authorList>
            <person name="Kim W."/>
        </authorList>
    </citation>
    <scope>NUCLEOTIDE SEQUENCE [LARGE SCALE GENOMIC DNA]</scope>
    <source>
        <strain evidence="2 3">CAU 1641</strain>
    </source>
</reference>
<keyword evidence="2" id="KW-0067">ATP-binding</keyword>
<proteinExistence type="predicted"/>
<gene>
    <name evidence="2" type="ORF">OM960_20550</name>
</gene>
<evidence type="ECO:0000313" key="2">
    <source>
        <dbReference type="EMBL" id="MCW3783928.1"/>
    </source>
</evidence>
<keyword evidence="3" id="KW-1185">Reference proteome</keyword>
<dbReference type="SUPFAM" id="SSF55874">
    <property type="entry name" value="ATPase domain of HSP90 chaperone/DNA topoisomerase II/histidine kinase"/>
    <property type="match status" value="1"/>
</dbReference>
<protein>
    <submittedName>
        <fullName evidence="2">ATP-binding protein</fullName>
    </submittedName>
</protein>
<feature type="region of interest" description="Disordered" evidence="1">
    <location>
        <begin position="308"/>
        <end position="337"/>
    </location>
</feature>
<sequence>MKTVAVPSSFFVSERNSIYGDWRSAFWRELISNSLDAGANSILIRTRFNEGGRLIVDIVDNGCGMTRETVEEVYMRLGASTKGGGEATVGGFGRARILTCFSQDHYRIRTADITVIGEGASYEIREAGAHVRGTAITIGVSDPHPGNLYRGLRRVLKQSSLRAAISLDLAEATPEGEPLSHFDDDLAPRDPQTGRRRFRGWSRKGRRFGELADETGLWGVLHVSEGVTAQKRKAVVRVNGMAMYDEHISASVQVTVDLDPARAREVLTASRDSIRGEFRQELQKVFNRIAADRTSTFRERGAEPVLKFARGGGGTEGSVIRHRHRRQADTPLSGQAPVPVARARDEARAEVAEPRDLSEIRERAGERRERILQTRTTADGWITTDALRLSVLTFVDNPNAAQRAASSRYMGETWAAAGAEGRNAELLHAAWTAACRHALEILVESYPALEGERWATGFLFDQKCRGGMHKSFGEVRHGLLLNPVDEGGRMRFRLSDPGSMKEMIAVAVHEAVHCVHDWHDEDYANTLTSLFGKIRDRDIEREIRDELEEARAWIAERERERVHRIAEVRPAEEASAPSP</sequence>
<feature type="region of interest" description="Disordered" evidence="1">
    <location>
        <begin position="175"/>
        <end position="197"/>
    </location>
</feature>
<name>A0ABT3J8B1_9RHOB</name>
<evidence type="ECO:0000313" key="3">
    <source>
        <dbReference type="Proteomes" id="UP001207582"/>
    </source>
</evidence>
<dbReference type="Gene3D" id="3.30.565.10">
    <property type="entry name" value="Histidine kinase-like ATPase, C-terminal domain"/>
    <property type="match status" value="1"/>
</dbReference>
<accession>A0ABT3J8B1</accession>
<dbReference type="Proteomes" id="UP001207582">
    <property type="component" value="Unassembled WGS sequence"/>
</dbReference>
<organism evidence="2 3">
    <name type="scientific">Defluviimonas salinarum</name>
    <dbReference type="NCBI Taxonomy" id="2992147"/>
    <lineage>
        <taxon>Bacteria</taxon>
        <taxon>Pseudomonadati</taxon>
        <taxon>Pseudomonadota</taxon>
        <taxon>Alphaproteobacteria</taxon>
        <taxon>Rhodobacterales</taxon>
        <taxon>Paracoccaceae</taxon>
        <taxon>Albidovulum</taxon>
    </lineage>
</organism>
<keyword evidence="2" id="KW-0547">Nucleotide-binding</keyword>